<dbReference type="NCBIfam" id="TIGR00558">
    <property type="entry name" value="pdxH"/>
    <property type="match status" value="1"/>
</dbReference>
<keyword evidence="3 7" id="KW-0285">Flavoprotein</keyword>
<keyword evidence="4 7" id="KW-0288">FMN</keyword>
<feature type="domain" description="Pyridoxine 5'-phosphate oxidase dimerisation C-terminal" evidence="11">
    <location>
        <begin position="173"/>
        <end position="214"/>
    </location>
</feature>
<dbReference type="UniPathway" id="UPA01068">
    <property type="reaction ID" value="UER00304"/>
</dbReference>
<evidence type="ECO:0000256" key="1">
    <source>
        <dbReference type="ARBA" id="ARBA00007301"/>
    </source>
</evidence>
<accession>A0A3N1NZ21</accession>
<dbReference type="Pfam" id="PF10590">
    <property type="entry name" value="PNP_phzG_C"/>
    <property type="match status" value="1"/>
</dbReference>
<comment type="pathway">
    <text evidence="7">Cofactor metabolism; pyridoxal 5'-phosphate salvage; pyridoxal 5'-phosphate from pyridoxamine 5'-phosphate: step 1/1.</text>
</comment>
<evidence type="ECO:0000313" key="13">
    <source>
        <dbReference type="Proteomes" id="UP000273643"/>
    </source>
</evidence>
<dbReference type="InterPro" id="IPR012349">
    <property type="entry name" value="Split_barrel_FMN-bd"/>
</dbReference>
<dbReference type="AlphaFoldDB" id="A0A3N1NZ21"/>
<keyword evidence="13" id="KW-1185">Reference proteome</keyword>
<dbReference type="FunFam" id="2.30.110.10:FF:000020">
    <property type="entry name" value="PNPO isoform 11"/>
    <property type="match status" value="1"/>
</dbReference>
<organism evidence="12 13">
    <name type="scientific">Marinimicrobium koreense</name>
    <dbReference type="NCBI Taxonomy" id="306545"/>
    <lineage>
        <taxon>Bacteria</taxon>
        <taxon>Pseudomonadati</taxon>
        <taxon>Pseudomonadota</taxon>
        <taxon>Gammaproteobacteria</taxon>
        <taxon>Cellvibrionales</taxon>
        <taxon>Cellvibrionaceae</taxon>
        <taxon>Marinimicrobium</taxon>
    </lineage>
</organism>
<protein>
    <recommendedName>
        <fullName evidence="7">Pyridoxine/pyridoxamine 5'-phosphate oxidase</fullName>
        <ecNumber evidence="7">1.4.3.5</ecNumber>
    </recommendedName>
    <alternativeName>
        <fullName evidence="7">PNP/PMP oxidase</fullName>
        <shortName evidence="7">PNPOx</shortName>
    </alternativeName>
    <alternativeName>
        <fullName evidence="7">Pyridoxal 5'-phosphate synthase</fullName>
    </alternativeName>
</protein>
<evidence type="ECO:0000259" key="10">
    <source>
        <dbReference type="Pfam" id="PF01243"/>
    </source>
</evidence>
<feature type="binding site" evidence="8">
    <location>
        <begin position="9"/>
        <end position="12"/>
    </location>
    <ligand>
        <name>substrate</name>
    </ligand>
</feature>
<keyword evidence="5 7" id="KW-0560">Oxidoreductase</keyword>
<evidence type="ECO:0000256" key="4">
    <source>
        <dbReference type="ARBA" id="ARBA00022643"/>
    </source>
</evidence>
<dbReference type="GO" id="GO:0008615">
    <property type="term" value="P:pyridoxine biosynthetic process"/>
    <property type="evidence" value="ECO:0007669"/>
    <property type="project" value="UniProtKB-UniRule"/>
</dbReference>
<comment type="caution">
    <text evidence="12">The sequence shown here is derived from an EMBL/GenBank/DDBJ whole genome shotgun (WGS) entry which is preliminary data.</text>
</comment>
<evidence type="ECO:0000256" key="6">
    <source>
        <dbReference type="ARBA" id="ARBA00023096"/>
    </source>
</evidence>
<feature type="binding site" evidence="7 9">
    <location>
        <position position="83"/>
    </location>
    <ligand>
        <name>FMN</name>
        <dbReference type="ChEBI" id="CHEBI:58210"/>
    </ligand>
</feature>
<comment type="catalytic activity">
    <reaction evidence="7">
        <text>pyridoxine 5'-phosphate + O2 = pyridoxal 5'-phosphate + H2O2</text>
        <dbReference type="Rhea" id="RHEA:15149"/>
        <dbReference type="ChEBI" id="CHEBI:15379"/>
        <dbReference type="ChEBI" id="CHEBI:16240"/>
        <dbReference type="ChEBI" id="CHEBI:58589"/>
        <dbReference type="ChEBI" id="CHEBI:597326"/>
        <dbReference type="EC" id="1.4.3.5"/>
    </reaction>
</comment>
<feature type="binding site" evidence="7 9">
    <location>
        <begin position="62"/>
        <end position="67"/>
    </location>
    <ligand>
        <name>FMN</name>
        <dbReference type="ChEBI" id="CHEBI:58210"/>
    </ligand>
</feature>
<name>A0A3N1NZ21_9GAMM</name>
<dbReference type="PANTHER" id="PTHR10851">
    <property type="entry name" value="PYRIDOXINE-5-PHOSPHATE OXIDASE"/>
    <property type="match status" value="1"/>
</dbReference>
<evidence type="ECO:0000256" key="8">
    <source>
        <dbReference type="PIRSR" id="PIRSR000190-1"/>
    </source>
</evidence>
<comment type="catalytic activity">
    <reaction evidence="7">
        <text>pyridoxamine 5'-phosphate + O2 + H2O = pyridoxal 5'-phosphate + H2O2 + NH4(+)</text>
        <dbReference type="Rhea" id="RHEA:15817"/>
        <dbReference type="ChEBI" id="CHEBI:15377"/>
        <dbReference type="ChEBI" id="CHEBI:15379"/>
        <dbReference type="ChEBI" id="CHEBI:16240"/>
        <dbReference type="ChEBI" id="CHEBI:28938"/>
        <dbReference type="ChEBI" id="CHEBI:58451"/>
        <dbReference type="ChEBI" id="CHEBI:597326"/>
        <dbReference type="EC" id="1.4.3.5"/>
    </reaction>
</comment>
<feature type="binding site" evidence="7 8">
    <location>
        <position position="132"/>
    </location>
    <ligand>
        <name>substrate</name>
    </ligand>
</feature>
<proteinExistence type="inferred from homology"/>
<evidence type="ECO:0000259" key="11">
    <source>
        <dbReference type="Pfam" id="PF10590"/>
    </source>
</evidence>
<dbReference type="OrthoDB" id="9780392at2"/>
<gene>
    <name evidence="7" type="primary">pdxH</name>
    <name evidence="12" type="ORF">EDC38_1155</name>
</gene>
<keyword evidence="6 7" id="KW-0664">Pyridoxine biosynthesis</keyword>
<feature type="binding site" evidence="7 9">
    <location>
        <position position="186"/>
    </location>
    <ligand>
        <name>FMN</name>
        <dbReference type="ChEBI" id="CHEBI:58210"/>
    </ligand>
</feature>
<dbReference type="EMBL" id="RJUK01000001">
    <property type="protein sequence ID" value="ROQ20548.1"/>
    <property type="molecule type" value="Genomic_DNA"/>
</dbReference>
<feature type="binding site" evidence="7 9">
    <location>
        <position position="196"/>
    </location>
    <ligand>
        <name>FMN</name>
        <dbReference type="ChEBI" id="CHEBI:58210"/>
    </ligand>
</feature>
<comment type="cofactor">
    <cofactor evidence="7 9">
        <name>FMN</name>
        <dbReference type="ChEBI" id="CHEBI:58210"/>
    </cofactor>
    <text evidence="7 9">Binds 1 FMN per subunit.</text>
</comment>
<dbReference type="InterPro" id="IPR011576">
    <property type="entry name" value="Pyridox_Oxase_N"/>
</dbReference>
<sequence>MGLDLQSLRREYLRGGLNLEDLSANPIDQFEVWMEQAVKAEIPDPTAMVLASASPDGQPSQRIVLLKGLDADGFVFYTNRTSRKGRELAANPKVSLHFPWHTLERQVDVCGIAESLSAEESERYFHSRPRESQLSAWASHQSRAVDSRETLMAHVRELEQRFKGQDIPLPEFWGGYRVRPHQMEFWQGGAHRLHDRFEYNLQPDGNWTIDRLEP</sequence>
<dbReference type="HAMAP" id="MF_01629">
    <property type="entry name" value="PdxH"/>
    <property type="match status" value="1"/>
</dbReference>
<dbReference type="InterPro" id="IPR019576">
    <property type="entry name" value="Pyridoxamine_oxidase_dimer_C"/>
</dbReference>
<comment type="subunit">
    <text evidence="2 7">Homodimer.</text>
</comment>
<dbReference type="RefSeq" id="WP_123637679.1">
    <property type="nucleotide sequence ID" value="NZ_RJUK01000001.1"/>
</dbReference>
<dbReference type="GO" id="GO:0004733">
    <property type="term" value="F:pyridoxamine phosphate oxidase activity"/>
    <property type="evidence" value="ECO:0007669"/>
    <property type="project" value="UniProtKB-UniRule"/>
</dbReference>
<evidence type="ECO:0000256" key="9">
    <source>
        <dbReference type="PIRSR" id="PIRSR000190-2"/>
    </source>
</evidence>
<evidence type="ECO:0000256" key="3">
    <source>
        <dbReference type="ARBA" id="ARBA00022630"/>
    </source>
</evidence>
<evidence type="ECO:0000256" key="5">
    <source>
        <dbReference type="ARBA" id="ARBA00023002"/>
    </source>
</evidence>
<dbReference type="NCBIfam" id="NF004231">
    <property type="entry name" value="PRK05679.1"/>
    <property type="match status" value="1"/>
</dbReference>
<comment type="similarity">
    <text evidence="1 7">Belongs to the pyridoxamine 5'-phosphate oxidase family.</text>
</comment>
<dbReference type="PIRSF" id="PIRSF000190">
    <property type="entry name" value="Pyd_amn-ph_oxd"/>
    <property type="match status" value="1"/>
</dbReference>
<dbReference type="Gene3D" id="2.30.110.10">
    <property type="entry name" value="Electron Transport, Fmn-binding Protein, Chain A"/>
    <property type="match status" value="1"/>
</dbReference>
<comment type="pathway">
    <text evidence="7">Cofactor metabolism; pyridoxal 5'-phosphate salvage; pyridoxal 5'-phosphate from pyridoxine 5'-phosphate: step 1/1.</text>
</comment>
<feature type="binding site" evidence="7 9">
    <location>
        <begin position="77"/>
        <end position="78"/>
    </location>
    <ligand>
        <name>FMN</name>
        <dbReference type="ChEBI" id="CHEBI:58210"/>
    </ligand>
</feature>
<feature type="binding site" evidence="7 9">
    <location>
        <position position="84"/>
    </location>
    <ligand>
        <name>FMN</name>
        <dbReference type="ChEBI" id="CHEBI:58210"/>
    </ligand>
</feature>
<feature type="binding site" evidence="7 8">
    <location>
        <begin position="192"/>
        <end position="194"/>
    </location>
    <ligand>
        <name>substrate</name>
    </ligand>
</feature>
<dbReference type="PANTHER" id="PTHR10851:SF0">
    <property type="entry name" value="PYRIDOXINE-5'-PHOSPHATE OXIDASE"/>
    <property type="match status" value="1"/>
</dbReference>
<dbReference type="EC" id="1.4.3.5" evidence="7"/>
<dbReference type="GO" id="GO:0010181">
    <property type="term" value="F:FMN binding"/>
    <property type="evidence" value="ECO:0007669"/>
    <property type="project" value="UniProtKB-UniRule"/>
</dbReference>
<feature type="binding site" evidence="7 8">
    <location>
        <position position="67"/>
    </location>
    <ligand>
        <name>substrate</name>
    </ligand>
</feature>
<feature type="binding site" evidence="7 9">
    <location>
        <begin position="141"/>
        <end position="142"/>
    </location>
    <ligand>
        <name>FMN</name>
        <dbReference type="ChEBI" id="CHEBI:58210"/>
    </ligand>
</feature>
<feature type="binding site" evidence="7 8">
    <location>
        <position position="128"/>
    </location>
    <ligand>
        <name>substrate</name>
    </ligand>
</feature>
<feature type="binding site" evidence="7 8">
    <location>
        <position position="124"/>
    </location>
    <ligand>
        <name>substrate</name>
    </ligand>
</feature>
<comment type="function">
    <text evidence="7">Catalyzes the oxidation of either pyridoxine 5'-phosphate (PNP) or pyridoxamine 5'-phosphate (PMP) into pyridoxal 5'-phosphate (PLP).</text>
</comment>
<dbReference type="PROSITE" id="PS01064">
    <property type="entry name" value="PYRIDOX_OXIDASE"/>
    <property type="match status" value="1"/>
</dbReference>
<dbReference type="Pfam" id="PF01243">
    <property type="entry name" value="PNPOx_N"/>
    <property type="match status" value="1"/>
</dbReference>
<evidence type="ECO:0000256" key="2">
    <source>
        <dbReference type="ARBA" id="ARBA00011738"/>
    </source>
</evidence>
<evidence type="ECO:0000256" key="7">
    <source>
        <dbReference type="HAMAP-Rule" id="MF_01629"/>
    </source>
</evidence>
<dbReference type="SUPFAM" id="SSF50475">
    <property type="entry name" value="FMN-binding split barrel"/>
    <property type="match status" value="1"/>
</dbReference>
<dbReference type="InterPro" id="IPR000659">
    <property type="entry name" value="Pyridox_Oxase"/>
</dbReference>
<evidence type="ECO:0000313" key="12">
    <source>
        <dbReference type="EMBL" id="ROQ20548.1"/>
    </source>
</evidence>
<feature type="domain" description="Pyridoxamine 5'-phosphate oxidase N-terminal" evidence="10">
    <location>
        <begin position="34"/>
        <end position="160"/>
    </location>
</feature>
<dbReference type="InterPro" id="IPR019740">
    <property type="entry name" value="Pyridox_Oxase_CS"/>
</dbReference>
<dbReference type="Proteomes" id="UP000273643">
    <property type="component" value="Unassembled WGS sequence"/>
</dbReference>
<reference evidence="12 13" key="1">
    <citation type="submission" date="2018-11" db="EMBL/GenBank/DDBJ databases">
        <title>Genomic Encyclopedia of Type Strains, Phase IV (KMG-IV): sequencing the most valuable type-strain genomes for metagenomic binning, comparative biology and taxonomic classification.</title>
        <authorList>
            <person name="Goeker M."/>
        </authorList>
    </citation>
    <scope>NUCLEOTIDE SEQUENCE [LARGE SCALE GENOMIC DNA]</scope>
    <source>
        <strain evidence="12 13">DSM 16974</strain>
    </source>
</reference>
<feature type="binding site" evidence="7 9">
    <location>
        <position position="106"/>
    </location>
    <ligand>
        <name>FMN</name>
        <dbReference type="ChEBI" id="CHEBI:58210"/>
    </ligand>
</feature>